<dbReference type="GeneID" id="26643544"/>
<evidence type="ECO:0000313" key="2">
    <source>
        <dbReference type="Proteomes" id="UP000008388"/>
    </source>
</evidence>
<name>F8SJP5_BPPA3</name>
<dbReference type="EMBL" id="HQ630627">
    <property type="protein sequence ID" value="AEH03440.1"/>
    <property type="molecule type" value="Genomic_DNA"/>
</dbReference>
<gene>
    <name evidence="1" type="primary">014</name>
</gene>
<reference evidence="1 2" key="1">
    <citation type="journal article" date="2011" name="Microbiology">
        <title>The Pseudomonas aeruginosa generalized transducing phage phiPA3 is a new member of the phiKZ-like group of 'jumbo' phages, and infects model laboratory strains and clinical isolates from cystic fibrosis patients.</title>
        <authorList>
            <person name="Monson R."/>
            <person name="Foulds I."/>
            <person name="Foweraker J."/>
            <person name="Welch M."/>
            <person name="Salmond G.P."/>
        </authorList>
    </citation>
    <scope>NUCLEOTIDE SEQUENCE [LARGE SCALE GENOMIC DNA]</scope>
</reference>
<dbReference type="KEGG" id="vg:26643544"/>
<dbReference type="Proteomes" id="UP000008388">
    <property type="component" value="Segment"/>
</dbReference>
<evidence type="ECO:0000313" key="1">
    <source>
        <dbReference type="EMBL" id="AEH03440.1"/>
    </source>
</evidence>
<proteinExistence type="predicted"/>
<protein>
    <submittedName>
        <fullName evidence="1">Uncharacterized protein 014</fullName>
    </submittedName>
</protein>
<keyword evidence="2" id="KW-1185">Reference proteome</keyword>
<organism evidence="1 2">
    <name type="scientific">Pseudomonas phage PhiPA3</name>
    <name type="common">Pseudomonas aeruginosa phage PhiPA3</name>
    <dbReference type="NCBI Taxonomy" id="998086"/>
    <lineage>
        <taxon>Viruses</taxon>
        <taxon>Duplodnaviria</taxon>
        <taxon>Heunggongvirae</taxon>
        <taxon>Uroviricota</taxon>
        <taxon>Caudoviricetes</taxon>
        <taxon>Chimalliviridae</taxon>
        <taxon>Miltoncavirus</taxon>
        <taxon>Miltoncavirus PhiPA3</taxon>
    </lineage>
</organism>
<sequence>MQQIKNAMVTLVDTIQQGLINRPQNFNHGQSTLVVRGLKEDNARVIQYGNSLEIIQHEQKIARLKVTFTHTDNNHIVTTVGVHVDGANITYLNDSDVLDTTALVDDFKTEADISQRLDNVASLMCKFYSH</sequence>
<accession>F8SJP5</accession>
<dbReference type="RefSeq" id="YP_009217096.1">
    <property type="nucleotide sequence ID" value="NC_028999.1"/>
</dbReference>
<organismHost>
    <name type="scientific">Pseudomonas aeruginosa</name>
    <dbReference type="NCBI Taxonomy" id="287"/>
</organismHost>